<sequence length="185" mass="21060">QFGVVDPALSTSRSSSLLTPHHWKCSKYVIQTRTLKTGFKFCYGPLGDVRFHWPSYNEVIASLSEAAKNWLGSDFRSSFPLHAFEQYMVKVVETFVNRRNESRRSKTVVARSKSGISDNEEHGEGSPNVEDSCLPQGKLDAKLVRLKTFDITFCLDADDQAKPILWSVNAIADSRETRHFRVYMH</sequence>
<dbReference type="Proteomes" id="UP000704712">
    <property type="component" value="Unassembled WGS sequence"/>
</dbReference>
<evidence type="ECO:0000256" key="1">
    <source>
        <dbReference type="SAM" id="MobiDB-lite"/>
    </source>
</evidence>
<proteinExistence type="predicted"/>
<reference evidence="2" key="1">
    <citation type="submission" date="2020-03" db="EMBL/GenBank/DDBJ databases">
        <title>Hybrid Assembly of Korean Phytophthora infestans isolates.</title>
        <authorList>
            <person name="Prokchorchik M."/>
            <person name="Lee Y."/>
            <person name="Seo J."/>
            <person name="Cho J.-H."/>
            <person name="Park Y.-E."/>
            <person name="Jang D.-C."/>
            <person name="Im J.-S."/>
            <person name="Choi J.-G."/>
            <person name="Park H.-J."/>
            <person name="Lee G.-B."/>
            <person name="Lee Y.-G."/>
            <person name="Hong S.-Y."/>
            <person name="Cho K."/>
            <person name="Sohn K.H."/>
        </authorList>
    </citation>
    <scope>NUCLEOTIDE SEQUENCE</scope>
    <source>
        <strain evidence="2">KR_2_A2</strain>
    </source>
</reference>
<protein>
    <submittedName>
        <fullName evidence="2">Uncharacterized protein</fullName>
    </submittedName>
</protein>
<organism evidence="2 3">
    <name type="scientific">Phytophthora infestans</name>
    <name type="common">Potato late blight agent</name>
    <name type="synonym">Botrytis infestans</name>
    <dbReference type="NCBI Taxonomy" id="4787"/>
    <lineage>
        <taxon>Eukaryota</taxon>
        <taxon>Sar</taxon>
        <taxon>Stramenopiles</taxon>
        <taxon>Oomycota</taxon>
        <taxon>Peronosporomycetes</taxon>
        <taxon>Peronosporales</taxon>
        <taxon>Peronosporaceae</taxon>
        <taxon>Phytophthora</taxon>
    </lineage>
</organism>
<comment type="caution">
    <text evidence="2">The sequence shown here is derived from an EMBL/GenBank/DDBJ whole genome shotgun (WGS) entry which is preliminary data.</text>
</comment>
<gene>
    <name evidence="2" type="ORF">GN958_ATG13189</name>
</gene>
<dbReference type="AlphaFoldDB" id="A0A8S9UAX4"/>
<dbReference type="EMBL" id="JAACNO010001774">
    <property type="protein sequence ID" value="KAF4137620.1"/>
    <property type="molecule type" value="Genomic_DNA"/>
</dbReference>
<accession>A0A8S9UAX4</accession>
<evidence type="ECO:0000313" key="2">
    <source>
        <dbReference type="EMBL" id="KAF4137620.1"/>
    </source>
</evidence>
<feature type="region of interest" description="Disordered" evidence="1">
    <location>
        <begin position="106"/>
        <end position="132"/>
    </location>
</feature>
<name>A0A8S9UAX4_PHYIN</name>
<evidence type="ECO:0000313" key="3">
    <source>
        <dbReference type="Proteomes" id="UP000704712"/>
    </source>
</evidence>
<feature type="non-terminal residue" evidence="2">
    <location>
        <position position="1"/>
    </location>
</feature>